<dbReference type="OrthoDB" id="342900at2759"/>
<feature type="domain" description="MMS19 N-terminal" evidence="7">
    <location>
        <begin position="47"/>
        <end position="329"/>
    </location>
</feature>
<dbReference type="GO" id="GO:0006281">
    <property type="term" value="P:DNA repair"/>
    <property type="evidence" value="ECO:0007669"/>
    <property type="project" value="UniProtKB-UniRule"/>
</dbReference>
<evidence type="ECO:0000256" key="3">
    <source>
        <dbReference type="ARBA" id="ARBA00022737"/>
    </source>
</evidence>
<gene>
    <name evidence="8" type="ORF">B4U80_12993</name>
</gene>
<keyword evidence="5" id="KW-0206">Cytoskeleton</keyword>
<keyword evidence="3" id="KW-0677">Repeat</keyword>
<dbReference type="SUPFAM" id="SSF48371">
    <property type="entry name" value="ARM repeat"/>
    <property type="match status" value="1"/>
</dbReference>
<dbReference type="GO" id="GO:0016226">
    <property type="term" value="P:iron-sulfur cluster assembly"/>
    <property type="evidence" value="ECO:0007669"/>
    <property type="project" value="UniProtKB-UniRule"/>
</dbReference>
<keyword evidence="5" id="KW-0963">Cytoplasm</keyword>
<keyword evidence="5" id="KW-0227">DNA damage</keyword>
<keyword evidence="5" id="KW-0234">DNA repair</keyword>
<dbReference type="AlphaFoldDB" id="A0A443SFF6"/>
<dbReference type="GO" id="GO:0051604">
    <property type="term" value="P:protein maturation"/>
    <property type="evidence" value="ECO:0007669"/>
    <property type="project" value="UniProtKB-UniRule"/>
</dbReference>
<comment type="caution">
    <text evidence="8">The sequence shown here is derived from an EMBL/GenBank/DDBJ whole genome shotgun (WGS) entry which is preliminary data.</text>
</comment>
<dbReference type="VEuPathDB" id="VectorBase:LDEU005782"/>
<sequence>MGERYTDAQLEVTQVTEAMDTDDDLAIDVHETIELLEARSLTLEAFVTRLQIFLTSKSGEKRCRGLRIVSEVIRGLSKGYLNAVEGGYIFTNNFCHFFINFLQDQYFIVNIALKTLHFLFKNYQLSGDEAVNFITTLNREVPVAQQPIEDRFVIYQIIGILLEKYLEYLTEIKSDFLFGFIQAIEGERDPRCLLVTFKLFVNITENFTLGIVVAFISDCYLNECSFLGHLDEEMFEVISCYFPITYSPPENVKYDVSRQDLCDALQDCFKASPSFAPYSIPLILEKLESDLESSKIDAYNALTACCPVYGYRYLESFLPLIWSNIRIDTLKSYTTMNMQISSALETLKAIVKTISSNDDILDDFLEIVFKDLEPTLRKLELYLLKSTVKIFTVIASCDVNLYEKVWRFVFPHVLEQFTFRSTSDKKDTIEVFVEFFRVASTLNFSNADYKLPHRESVLHICISVLSSEEVDLHVSALDALESILLSPLHLSEEEQKSKVLKVLRSFVSRYHQTTRSVILPILFGNIGDCVTFECTESTIQAINALKYCLFDGTTRKEYISLGINVIINTLKEDHKSRKRLRATFSQNLVNVINDNLEDEILYEDCLNPLKNTVIHLCLCNDDEDFIRNANLTELQPLFSVTSAGFRRLSVTRTKECVDAVIGLLLLHSYTQLLPKPPPTCHCDLNKNMEMQLFLNDPYLQILMCFVHSLFCNMRENVTVPYISGLITKLLSFVEYENPLIVDLSIKAIASLINKMKNEEVCLVFDNITEHISHMFQSGAKQKAVDLLIWVNKGLVTSSKSEARGITEKLISILHDEDDKSLVMKVSSGFTFVHESCEELSCESNARISPFYHQKFYFETLQPLMQGFTNELNTKWRKQAFALAILGQLKFLSNNLLKAEFKKIRSLINFSLQDIDNIKNQEIALDCILHLMDTNSSLLKNIETTVFQLLRLSKASNLLRIRQKALNCLALIPTLYGDRSLLPLRNQVVGELRLALDDKKRVVRYAATDARLKWILIGQPK</sequence>
<dbReference type="Pfam" id="PF12460">
    <property type="entry name" value="MMS19_C"/>
    <property type="match status" value="1"/>
</dbReference>
<dbReference type="Gene3D" id="1.25.10.10">
    <property type="entry name" value="Leucine-rich Repeat Variant"/>
    <property type="match status" value="2"/>
</dbReference>
<dbReference type="PANTHER" id="PTHR12891">
    <property type="entry name" value="DNA REPAIR/TRANSCRIPTION PROTEIN MET18/MMS19"/>
    <property type="match status" value="1"/>
</dbReference>
<name>A0A443SFF6_9ACAR</name>
<dbReference type="GO" id="GO:0097361">
    <property type="term" value="C:cytosolic [4Fe-4S] assembly targeting complex"/>
    <property type="evidence" value="ECO:0007669"/>
    <property type="project" value="UniProtKB-UniRule"/>
</dbReference>
<comment type="similarity">
    <text evidence="2 5">Belongs to the MET18/MMS19 family.</text>
</comment>
<evidence type="ECO:0000256" key="2">
    <source>
        <dbReference type="ARBA" id="ARBA00009340"/>
    </source>
</evidence>
<evidence type="ECO:0000256" key="5">
    <source>
        <dbReference type="RuleBase" id="RU367072"/>
    </source>
</evidence>
<dbReference type="GO" id="GO:0005819">
    <property type="term" value="C:spindle"/>
    <property type="evidence" value="ECO:0007669"/>
    <property type="project" value="UniProtKB-SubCell"/>
</dbReference>
<evidence type="ECO:0000313" key="8">
    <source>
        <dbReference type="EMBL" id="RWS26259.1"/>
    </source>
</evidence>
<dbReference type="InterPro" id="IPR016024">
    <property type="entry name" value="ARM-type_fold"/>
</dbReference>
<keyword evidence="4 5" id="KW-0539">Nucleus</keyword>
<dbReference type="Pfam" id="PF14500">
    <property type="entry name" value="MMS19_N"/>
    <property type="match status" value="1"/>
</dbReference>
<evidence type="ECO:0000259" key="7">
    <source>
        <dbReference type="Pfam" id="PF14500"/>
    </source>
</evidence>
<evidence type="ECO:0000256" key="4">
    <source>
        <dbReference type="ARBA" id="ARBA00023242"/>
    </source>
</evidence>
<comment type="subcellular location">
    <subcellularLocation>
        <location evidence="5">Cytoplasm</location>
        <location evidence="5">Cytoskeleton</location>
        <location evidence="5">Spindle</location>
    </subcellularLocation>
    <subcellularLocation>
        <location evidence="1 5">Nucleus</location>
    </subcellularLocation>
</comment>
<dbReference type="InterPro" id="IPR011989">
    <property type="entry name" value="ARM-like"/>
</dbReference>
<keyword evidence="9" id="KW-1185">Reference proteome</keyword>
<dbReference type="STRING" id="299467.A0A443SFF6"/>
<dbReference type="InterPro" id="IPR024687">
    <property type="entry name" value="MMS19_C"/>
</dbReference>
<feature type="domain" description="MMS19 C-terminal" evidence="6">
    <location>
        <begin position="597"/>
        <end position="972"/>
    </location>
</feature>
<comment type="function">
    <text evidence="5">Key component of the cytosolic iron-sulfur protein assembly (CIA) complex, a multiprotein complex that mediates the incorporation of iron-sulfur cluster into apoproteins specifically involved in DNA metabolism and genomic integrity. In the CIA complex, MMS19 acts as an adapter between early-acting CIA components and a subset of cellular target iron-sulfur proteins.</text>
</comment>
<protein>
    <recommendedName>
        <fullName evidence="5">MMS19 nucleotide excision repair protein</fullName>
    </recommendedName>
</protein>
<proteinExistence type="inferred from homology"/>
<organism evidence="8 9">
    <name type="scientific">Leptotrombidium deliense</name>
    <dbReference type="NCBI Taxonomy" id="299467"/>
    <lineage>
        <taxon>Eukaryota</taxon>
        <taxon>Metazoa</taxon>
        <taxon>Ecdysozoa</taxon>
        <taxon>Arthropoda</taxon>
        <taxon>Chelicerata</taxon>
        <taxon>Arachnida</taxon>
        <taxon>Acari</taxon>
        <taxon>Acariformes</taxon>
        <taxon>Trombidiformes</taxon>
        <taxon>Prostigmata</taxon>
        <taxon>Anystina</taxon>
        <taxon>Parasitengona</taxon>
        <taxon>Trombiculoidea</taxon>
        <taxon>Trombiculidae</taxon>
        <taxon>Leptotrombidium</taxon>
    </lineage>
</organism>
<dbReference type="InterPro" id="IPR029240">
    <property type="entry name" value="MMS19_N"/>
</dbReference>
<dbReference type="InterPro" id="IPR039920">
    <property type="entry name" value="MMS19"/>
</dbReference>
<evidence type="ECO:0000259" key="6">
    <source>
        <dbReference type="Pfam" id="PF12460"/>
    </source>
</evidence>
<reference evidence="8 9" key="1">
    <citation type="journal article" date="2018" name="Gigascience">
        <title>Genomes of trombidid mites reveal novel predicted allergens and laterally-transferred genes associated with secondary metabolism.</title>
        <authorList>
            <person name="Dong X."/>
            <person name="Chaisiri K."/>
            <person name="Xia D."/>
            <person name="Armstrong S.D."/>
            <person name="Fang Y."/>
            <person name="Donnelly M.J."/>
            <person name="Kadowaki T."/>
            <person name="McGarry J.W."/>
            <person name="Darby A.C."/>
            <person name="Makepeace B.L."/>
        </authorList>
    </citation>
    <scope>NUCLEOTIDE SEQUENCE [LARGE SCALE GENOMIC DNA]</scope>
    <source>
        <strain evidence="8">UoL-UT</strain>
    </source>
</reference>
<dbReference type="Proteomes" id="UP000288716">
    <property type="component" value="Unassembled WGS sequence"/>
</dbReference>
<evidence type="ECO:0000256" key="1">
    <source>
        <dbReference type="ARBA" id="ARBA00004123"/>
    </source>
</evidence>
<comment type="subunit">
    <text evidence="5">Component of the CIA complex.</text>
</comment>
<accession>A0A443SFF6</accession>
<dbReference type="GO" id="GO:0005634">
    <property type="term" value="C:nucleus"/>
    <property type="evidence" value="ECO:0007669"/>
    <property type="project" value="UniProtKB-SubCell"/>
</dbReference>
<evidence type="ECO:0000313" key="9">
    <source>
        <dbReference type="Proteomes" id="UP000288716"/>
    </source>
</evidence>
<dbReference type="EMBL" id="NCKV01002921">
    <property type="protein sequence ID" value="RWS26259.1"/>
    <property type="molecule type" value="Genomic_DNA"/>
</dbReference>
<dbReference type="PANTHER" id="PTHR12891:SF0">
    <property type="entry name" value="MMS19 NUCLEOTIDE EXCISION REPAIR PROTEIN HOMOLOG"/>
    <property type="match status" value="1"/>
</dbReference>